<dbReference type="Gene3D" id="3.40.50.720">
    <property type="entry name" value="NAD(P)-binding Rossmann-like Domain"/>
    <property type="match status" value="1"/>
</dbReference>
<dbReference type="RefSeq" id="WP_162448786.1">
    <property type="nucleotide sequence ID" value="NZ_WLZY01000001.1"/>
</dbReference>
<dbReference type="GO" id="GO:0016491">
    <property type="term" value="F:oxidoreductase activity"/>
    <property type="evidence" value="ECO:0007669"/>
    <property type="project" value="UniProtKB-KW"/>
</dbReference>
<accession>A0A7K3LZQ1</accession>
<evidence type="ECO:0000313" key="3">
    <source>
        <dbReference type="EMBL" id="NDL56162.1"/>
    </source>
</evidence>
<reference evidence="3 4" key="1">
    <citation type="submission" date="2019-11" db="EMBL/GenBank/DDBJ databases">
        <authorList>
            <person name="Li X.-J."/>
            <person name="Feng X.-M."/>
        </authorList>
    </citation>
    <scope>NUCLEOTIDE SEQUENCE [LARGE SCALE GENOMIC DNA]</scope>
    <source>
        <strain evidence="3 4">XMNu-373</strain>
    </source>
</reference>
<organism evidence="3 4">
    <name type="scientific">Phytoactinopolyspora mesophila</name>
    <dbReference type="NCBI Taxonomy" id="2650750"/>
    <lineage>
        <taxon>Bacteria</taxon>
        <taxon>Bacillati</taxon>
        <taxon>Actinomycetota</taxon>
        <taxon>Actinomycetes</taxon>
        <taxon>Jiangellales</taxon>
        <taxon>Jiangellaceae</taxon>
        <taxon>Phytoactinopolyspora</taxon>
    </lineage>
</organism>
<dbReference type="PANTHER" id="PTHR43818">
    <property type="entry name" value="BCDNA.GH03377"/>
    <property type="match status" value="1"/>
</dbReference>
<evidence type="ECO:0000256" key="1">
    <source>
        <dbReference type="ARBA" id="ARBA00023002"/>
    </source>
</evidence>
<dbReference type="Gene3D" id="3.30.360.10">
    <property type="entry name" value="Dihydrodipicolinate Reductase, domain 2"/>
    <property type="match status" value="1"/>
</dbReference>
<dbReference type="GO" id="GO:0000166">
    <property type="term" value="F:nucleotide binding"/>
    <property type="evidence" value="ECO:0007669"/>
    <property type="project" value="InterPro"/>
</dbReference>
<dbReference type="InterPro" id="IPR036291">
    <property type="entry name" value="NAD(P)-bd_dom_sf"/>
</dbReference>
<dbReference type="AlphaFoldDB" id="A0A7K3LZQ1"/>
<feature type="domain" description="Gfo/Idh/MocA-like oxidoreductase N-terminal" evidence="2">
    <location>
        <begin position="8"/>
        <end position="126"/>
    </location>
</feature>
<sequence>MDAAEATTVALIGVRGFGQKYMELLTSPARAEHVRMVSGCDIAPDAAADLPPQVPFYTDFRAMLRECPADVVIVATPPHQHFEMARSALEAGSDVLMEKPPVVSSAEHTALLDVCRSRHRVCQIGFQNLVGAPMQRLLQLTAEGRLGEIRDIAVTGAWIRRDSYYRRSRWAGHRTLDGVVVADGAATNPFAHAVMNALAIAEAADPGAVPVRMEVESYRCRDIATDDTISARLDLSGGQRIHIALTLCAEEFADPVVTVHGTGAVAELGATATTLSVDGAPVELPADRGEPLDNLLAHLREGSPLLVPLTRTAAFTSFVESMVTSAPPHPVPADALEVHADDDGQDRRVVLRGINDVIAESGSEAKLFSEIGVPWAQPPEAIRLAQPTTVPRH</sequence>
<dbReference type="Pfam" id="PF01408">
    <property type="entry name" value="GFO_IDH_MocA"/>
    <property type="match status" value="1"/>
</dbReference>
<dbReference type="InterPro" id="IPR050463">
    <property type="entry name" value="Gfo/Idh/MocA_oxidrdct_glycsds"/>
</dbReference>
<dbReference type="Proteomes" id="UP000460435">
    <property type="component" value="Unassembled WGS sequence"/>
</dbReference>
<gene>
    <name evidence="3" type="ORF">F7O44_03635</name>
</gene>
<evidence type="ECO:0000313" key="4">
    <source>
        <dbReference type="Proteomes" id="UP000460435"/>
    </source>
</evidence>
<protein>
    <submittedName>
        <fullName evidence="3">Gfo/Idh/MocA family oxidoreductase</fullName>
    </submittedName>
</protein>
<dbReference type="PANTHER" id="PTHR43818:SF11">
    <property type="entry name" value="BCDNA.GH03377"/>
    <property type="match status" value="1"/>
</dbReference>
<keyword evidence="4" id="KW-1185">Reference proteome</keyword>
<comment type="caution">
    <text evidence="3">The sequence shown here is derived from an EMBL/GenBank/DDBJ whole genome shotgun (WGS) entry which is preliminary data.</text>
</comment>
<dbReference type="InterPro" id="IPR000683">
    <property type="entry name" value="Gfo/Idh/MocA-like_OxRdtase_N"/>
</dbReference>
<dbReference type="EMBL" id="WLZY01000001">
    <property type="protein sequence ID" value="NDL56162.1"/>
    <property type="molecule type" value="Genomic_DNA"/>
</dbReference>
<evidence type="ECO:0000259" key="2">
    <source>
        <dbReference type="Pfam" id="PF01408"/>
    </source>
</evidence>
<dbReference type="SUPFAM" id="SSF55347">
    <property type="entry name" value="Glyceraldehyde-3-phosphate dehydrogenase-like, C-terminal domain"/>
    <property type="match status" value="1"/>
</dbReference>
<dbReference type="SUPFAM" id="SSF51735">
    <property type="entry name" value="NAD(P)-binding Rossmann-fold domains"/>
    <property type="match status" value="1"/>
</dbReference>
<keyword evidence="1" id="KW-0560">Oxidoreductase</keyword>
<name>A0A7K3LZQ1_9ACTN</name>
<proteinExistence type="predicted"/>